<keyword evidence="2" id="KW-0963">Cytoplasm</keyword>
<dbReference type="GO" id="GO:0032259">
    <property type="term" value="P:methylation"/>
    <property type="evidence" value="ECO:0007669"/>
    <property type="project" value="UniProtKB-KW"/>
</dbReference>
<gene>
    <name evidence="5" type="ORF">PINE0816_LOCUS4598</name>
</gene>
<keyword evidence="3" id="KW-0489">Methyltransferase</keyword>
<dbReference type="GO" id="GO:0008168">
    <property type="term" value="F:methyltransferase activity"/>
    <property type="evidence" value="ECO:0007669"/>
    <property type="project" value="UniProtKB-KW"/>
</dbReference>
<keyword evidence="4" id="KW-0808">Transferase</keyword>
<reference evidence="5" key="1">
    <citation type="submission" date="2021-01" db="EMBL/GenBank/DDBJ databases">
        <authorList>
            <person name="Corre E."/>
            <person name="Pelletier E."/>
            <person name="Niang G."/>
            <person name="Scheremetjew M."/>
            <person name="Finn R."/>
            <person name="Kale V."/>
            <person name="Holt S."/>
            <person name="Cochrane G."/>
            <person name="Meng A."/>
            <person name="Brown T."/>
            <person name="Cohen L."/>
        </authorList>
    </citation>
    <scope>NUCLEOTIDE SEQUENCE</scope>
    <source>
        <strain evidence="5">CCAP1064/1</strain>
    </source>
</reference>
<evidence type="ECO:0000256" key="1">
    <source>
        <dbReference type="ARBA" id="ARBA00004496"/>
    </source>
</evidence>
<sequence>MAVIDPPFITQCVWEKYASISKLLLASKPRRFSDTSKENADDMSISTGMILATTVVENKEMMDRLLDCRPTNFRPSIPNLVYQYNTYSNFPCERLAQANPEIDRD</sequence>
<protein>
    <submittedName>
        <fullName evidence="5">Uncharacterized protein</fullName>
    </submittedName>
</protein>
<proteinExistence type="predicted"/>
<dbReference type="InterPro" id="IPR041370">
    <property type="entry name" value="Mlase_EEF1AKMT1/ZCCHC4"/>
</dbReference>
<evidence type="ECO:0000313" key="5">
    <source>
        <dbReference type="EMBL" id="CAD8408478.1"/>
    </source>
</evidence>
<evidence type="ECO:0000256" key="2">
    <source>
        <dbReference type="ARBA" id="ARBA00022490"/>
    </source>
</evidence>
<dbReference type="AlphaFoldDB" id="A0A7S0BZS1"/>
<dbReference type="Pfam" id="PF10237">
    <property type="entry name" value="N6-adenineMlase"/>
    <property type="match status" value="1"/>
</dbReference>
<evidence type="ECO:0000256" key="3">
    <source>
        <dbReference type="ARBA" id="ARBA00022603"/>
    </source>
</evidence>
<name>A0A7S0BZS1_9STRA</name>
<evidence type="ECO:0000256" key="4">
    <source>
        <dbReference type="ARBA" id="ARBA00022679"/>
    </source>
</evidence>
<accession>A0A7S0BZS1</accession>
<dbReference type="EMBL" id="HBEL01009623">
    <property type="protein sequence ID" value="CAD8408478.1"/>
    <property type="molecule type" value="Transcribed_RNA"/>
</dbReference>
<organism evidence="5">
    <name type="scientific">Proboscia inermis</name>
    <dbReference type="NCBI Taxonomy" id="420281"/>
    <lineage>
        <taxon>Eukaryota</taxon>
        <taxon>Sar</taxon>
        <taxon>Stramenopiles</taxon>
        <taxon>Ochrophyta</taxon>
        <taxon>Bacillariophyta</taxon>
        <taxon>Coscinodiscophyceae</taxon>
        <taxon>Rhizosoleniophycidae</taxon>
        <taxon>Rhizosoleniales</taxon>
        <taxon>Rhizosoleniaceae</taxon>
        <taxon>Proboscia</taxon>
    </lineage>
</organism>
<dbReference type="GO" id="GO:0005737">
    <property type="term" value="C:cytoplasm"/>
    <property type="evidence" value="ECO:0007669"/>
    <property type="project" value="UniProtKB-SubCell"/>
</dbReference>
<comment type="subcellular location">
    <subcellularLocation>
        <location evidence="1">Cytoplasm</location>
    </subcellularLocation>
</comment>